<dbReference type="AlphaFoldDB" id="A0A382JIB5"/>
<dbReference type="EMBL" id="UINC01074416">
    <property type="protein sequence ID" value="SVC11586.1"/>
    <property type="molecule type" value="Genomic_DNA"/>
</dbReference>
<evidence type="ECO:0000313" key="2">
    <source>
        <dbReference type="EMBL" id="SVC11586.1"/>
    </source>
</evidence>
<proteinExistence type="predicted"/>
<feature type="non-terminal residue" evidence="2">
    <location>
        <position position="439"/>
    </location>
</feature>
<reference evidence="2" key="1">
    <citation type="submission" date="2018-05" db="EMBL/GenBank/DDBJ databases">
        <authorList>
            <person name="Lanie J.A."/>
            <person name="Ng W.-L."/>
            <person name="Kazmierczak K.M."/>
            <person name="Andrzejewski T.M."/>
            <person name="Davidsen T.M."/>
            <person name="Wayne K.J."/>
            <person name="Tettelin H."/>
            <person name="Glass J.I."/>
            <person name="Rusch D."/>
            <person name="Podicherti R."/>
            <person name="Tsui H.-C.T."/>
            <person name="Winkler M.E."/>
        </authorList>
    </citation>
    <scope>NUCLEOTIDE SEQUENCE</scope>
</reference>
<protein>
    <recommendedName>
        <fullName evidence="1">CARDB domain-containing protein</fullName>
    </recommendedName>
</protein>
<organism evidence="2">
    <name type="scientific">marine metagenome</name>
    <dbReference type="NCBI Taxonomy" id="408172"/>
    <lineage>
        <taxon>unclassified sequences</taxon>
        <taxon>metagenomes</taxon>
        <taxon>ecological metagenomes</taxon>
    </lineage>
</organism>
<gene>
    <name evidence="2" type="ORF">METZ01_LOCUS264440</name>
</gene>
<dbReference type="Gene3D" id="2.60.120.260">
    <property type="entry name" value="Galactose-binding domain-like"/>
    <property type="match status" value="1"/>
</dbReference>
<feature type="domain" description="CARDB" evidence="1">
    <location>
        <begin position="298"/>
        <end position="376"/>
    </location>
</feature>
<dbReference type="InterPro" id="IPR013783">
    <property type="entry name" value="Ig-like_fold"/>
</dbReference>
<accession>A0A382JIB5</accession>
<sequence>AQNISLGSSPSMQVNIWYSTENSWDGGNVQISTNGGESWSVIQPDGGYPDDQVVGLDNEPGYTGTSGDGEETNWVTANFVLDDYANEDVKFRFRFGTDASVNGYEGWYIDDFEVKEGPSTFESDDFESGDGGWTSDVVLSEWNYYSNDEEYGRSYSGSLAWYLGNTETGIYSASLNDSLESPNIDLGDGSEKYVSAMVWFGIDGPADMTTLEINISGEWKTVMTFPGDDGDYSQDYSNADENGWLYIEADVSEYEGDDASFRFRFESDTYTQYDGLYVDDFTLYSLPAVPNDVGTKSLDAPNTAKPGREVTFYSEIYNFGTEDQDEFDVRGKITRDDGTVVYNETQTIDNLNSKDNVTLDWTWEGGPEGTYTIRVETLLEGDGRAGNNPKEKTIDIAESGYQVALAVQDQAKNVLSGEYVFFNFTATNTGEKSGYYDIT</sequence>
<name>A0A382JIB5_9ZZZZ</name>
<feature type="non-terminal residue" evidence="2">
    <location>
        <position position="1"/>
    </location>
</feature>
<evidence type="ECO:0000259" key="1">
    <source>
        <dbReference type="Pfam" id="PF07705"/>
    </source>
</evidence>
<dbReference type="Pfam" id="PF20773">
    <property type="entry name" value="InhA-like_MAM"/>
    <property type="match status" value="2"/>
</dbReference>
<dbReference type="Pfam" id="PF07705">
    <property type="entry name" value="CARDB"/>
    <property type="match status" value="1"/>
</dbReference>
<dbReference type="Gene3D" id="2.60.40.10">
    <property type="entry name" value="Immunoglobulins"/>
    <property type="match status" value="1"/>
</dbReference>
<dbReference type="InterPro" id="IPR011635">
    <property type="entry name" value="CARDB"/>
</dbReference>